<evidence type="ECO:0000256" key="3">
    <source>
        <dbReference type="PIRSR" id="PIRSR601461-2"/>
    </source>
</evidence>
<proteinExistence type="inferred from homology"/>
<feature type="active site" evidence="2">
    <location>
        <position position="233"/>
    </location>
</feature>
<comment type="similarity">
    <text evidence="1">Belongs to the peptidase A1 family.</text>
</comment>
<reference evidence="5 6" key="1">
    <citation type="journal article" date="2015" name="Genome Biol. Evol.">
        <title>Phylogenomic analyses indicate that early fungi evolved digesting cell walls of algal ancestors of land plants.</title>
        <authorList>
            <person name="Chang Y."/>
            <person name="Wang S."/>
            <person name="Sekimoto S."/>
            <person name="Aerts A.L."/>
            <person name="Choi C."/>
            <person name="Clum A."/>
            <person name="LaButti K.M."/>
            <person name="Lindquist E.A."/>
            <person name="Yee Ngan C."/>
            <person name="Ohm R.A."/>
            <person name="Salamov A.A."/>
            <person name="Grigoriev I.V."/>
            <person name="Spatafora J.W."/>
            <person name="Berbee M.L."/>
        </authorList>
    </citation>
    <scope>NUCLEOTIDE SEQUENCE [LARGE SCALE GENOMIC DNA]</scope>
    <source>
        <strain evidence="5 6">JEL478</strain>
    </source>
</reference>
<gene>
    <name evidence="5" type="ORF">M427DRAFT_221683</name>
</gene>
<dbReference type="OrthoDB" id="2747330at2759"/>
<dbReference type="GO" id="GO:0006508">
    <property type="term" value="P:proteolysis"/>
    <property type="evidence" value="ECO:0007669"/>
    <property type="project" value="UniProtKB-KW"/>
</dbReference>
<protein>
    <submittedName>
        <fullName evidence="5">Acid protease</fullName>
    </submittedName>
</protein>
<evidence type="ECO:0000313" key="6">
    <source>
        <dbReference type="Proteomes" id="UP000070544"/>
    </source>
</evidence>
<dbReference type="InterPro" id="IPR034164">
    <property type="entry name" value="Pepsin-like_dom"/>
</dbReference>
<evidence type="ECO:0000259" key="4">
    <source>
        <dbReference type="PROSITE" id="PS51767"/>
    </source>
</evidence>
<dbReference type="PRINTS" id="PR00792">
    <property type="entry name" value="PEPSIN"/>
</dbReference>
<dbReference type="CDD" id="cd05471">
    <property type="entry name" value="pepsin_like"/>
    <property type="match status" value="1"/>
</dbReference>
<evidence type="ECO:0000313" key="5">
    <source>
        <dbReference type="EMBL" id="KXS18083.1"/>
    </source>
</evidence>
<dbReference type="STRING" id="1344416.A0A139ANI5"/>
<dbReference type="GO" id="GO:0004190">
    <property type="term" value="F:aspartic-type endopeptidase activity"/>
    <property type="evidence" value="ECO:0007669"/>
    <property type="project" value="InterPro"/>
</dbReference>
<dbReference type="PROSITE" id="PS51767">
    <property type="entry name" value="PEPTIDASE_A1"/>
    <property type="match status" value="1"/>
</dbReference>
<dbReference type="InterPro" id="IPR033121">
    <property type="entry name" value="PEPTIDASE_A1"/>
</dbReference>
<dbReference type="SUPFAM" id="SSF50630">
    <property type="entry name" value="Acid proteases"/>
    <property type="match status" value="1"/>
</dbReference>
<feature type="active site" evidence="2">
    <location>
        <position position="17"/>
    </location>
</feature>
<dbReference type="PANTHER" id="PTHR47966">
    <property type="entry name" value="BETA-SITE APP-CLEAVING ENZYME, ISOFORM A-RELATED"/>
    <property type="match status" value="1"/>
</dbReference>
<accession>A0A139ANI5</accession>
<dbReference type="InterPro" id="IPR021109">
    <property type="entry name" value="Peptidase_aspartic_dom_sf"/>
</dbReference>
<feature type="disulfide bond" evidence="3">
    <location>
        <begin position="30"/>
        <end position="39"/>
    </location>
</feature>
<evidence type="ECO:0000256" key="2">
    <source>
        <dbReference type="PIRSR" id="PIRSR601461-1"/>
    </source>
</evidence>
<dbReference type="PANTHER" id="PTHR47966:SF51">
    <property type="entry name" value="BETA-SITE APP-CLEAVING ENZYME, ISOFORM A-RELATED"/>
    <property type="match status" value="1"/>
</dbReference>
<keyword evidence="3" id="KW-1015">Disulfide bond</keyword>
<feature type="domain" description="Peptidase A1" evidence="4">
    <location>
        <begin position="1"/>
        <end position="345"/>
    </location>
</feature>
<sequence>MVKSKWELRKTFNFKFDTGSTDLWIYGFPCNNTDLASTCNQHPVCDSKKSHTYRNTNIIPYGETAPNTTFTLFYKGETAFATVAKDTLRVGSIEVPNLVFGSVYYAVSNPGFVFAGAPYDGLFGSAYDPAAQVLNYPSPFTYVIKNKLIPKPVVSFFLNTTVAFNWTTSDHATGGMVTLGGVDEGLIDGPITWLPNKRFDNGPLYYWNINLSCVHTGNTDVLNRSVSHSAFVDAGTSIGLAPRSAIEPMAKAWGATHKKTDDTYVMLCNKTYNFTLVFTFGSLSVTIPNWDLFLTPTGLSPKWGGPCRIAFAIGDREPDWWLLGDVFLRHSYTVFHRGIDAVGLAKPCPTRDCKRTVHYIP</sequence>
<keyword evidence="5" id="KW-0378">Hydrolase</keyword>
<dbReference type="Pfam" id="PF00026">
    <property type="entry name" value="Asp"/>
    <property type="match status" value="1"/>
</dbReference>
<name>A0A139ANI5_GONPJ</name>
<dbReference type="Gene3D" id="2.40.70.10">
    <property type="entry name" value="Acid Proteases"/>
    <property type="match status" value="2"/>
</dbReference>
<dbReference type="AlphaFoldDB" id="A0A139ANI5"/>
<organism evidence="5 6">
    <name type="scientific">Gonapodya prolifera (strain JEL478)</name>
    <name type="common">Monoblepharis prolifera</name>
    <dbReference type="NCBI Taxonomy" id="1344416"/>
    <lineage>
        <taxon>Eukaryota</taxon>
        <taxon>Fungi</taxon>
        <taxon>Fungi incertae sedis</taxon>
        <taxon>Chytridiomycota</taxon>
        <taxon>Chytridiomycota incertae sedis</taxon>
        <taxon>Monoblepharidomycetes</taxon>
        <taxon>Monoblepharidales</taxon>
        <taxon>Gonapodyaceae</taxon>
        <taxon>Gonapodya</taxon>
    </lineage>
</organism>
<evidence type="ECO:0000256" key="1">
    <source>
        <dbReference type="ARBA" id="ARBA00007447"/>
    </source>
</evidence>
<dbReference type="InterPro" id="IPR001461">
    <property type="entry name" value="Aspartic_peptidase_A1"/>
</dbReference>
<dbReference type="OMA" id="HHYDIST"/>
<dbReference type="EMBL" id="KQ965743">
    <property type="protein sequence ID" value="KXS18083.1"/>
    <property type="molecule type" value="Genomic_DNA"/>
</dbReference>
<dbReference type="Proteomes" id="UP000070544">
    <property type="component" value="Unassembled WGS sequence"/>
</dbReference>
<keyword evidence="5" id="KW-0645">Protease</keyword>
<keyword evidence="6" id="KW-1185">Reference proteome</keyword>